<dbReference type="STRING" id="1077348.A0A2G8SMP3"/>
<evidence type="ECO:0000256" key="5">
    <source>
        <dbReference type="SAM" id="Phobius"/>
    </source>
</evidence>
<evidence type="ECO:0000313" key="7">
    <source>
        <dbReference type="EMBL" id="PIL35032.1"/>
    </source>
</evidence>
<dbReference type="OrthoDB" id="342281at2759"/>
<keyword evidence="8" id="KW-1185">Reference proteome</keyword>
<evidence type="ECO:0000256" key="2">
    <source>
        <dbReference type="ARBA" id="ARBA00022692"/>
    </source>
</evidence>
<dbReference type="EMBL" id="AYKW01000004">
    <property type="protein sequence ID" value="PIL35032.1"/>
    <property type="molecule type" value="Genomic_DNA"/>
</dbReference>
<dbReference type="PANTHER" id="PTHR12911">
    <property type="entry name" value="SAD1/UNC-84-LIKE PROTEIN-RELATED"/>
    <property type="match status" value="1"/>
</dbReference>
<evidence type="ECO:0000256" key="3">
    <source>
        <dbReference type="ARBA" id="ARBA00022989"/>
    </source>
</evidence>
<name>A0A2G8SMP3_9APHY</name>
<dbReference type="PROSITE" id="PS51469">
    <property type="entry name" value="SUN"/>
    <property type="match status" value="1"/>
</dbReference>
<dbReference type="InterPro" id="IPR012919">
    <property type="entry name" value="SUN_dom"/>
</dbReference>
<comment type="caution">
    <text evidence="7">The sequence shown here is derived from an EMBL/GenBank/DDBJ whole genome shotgun (WGS) entry which is preliminary data.</text>
</comment>
<keyword evidence="3 5" id="KW-1133">Transmembrane helix</keyword>
<gene>
    <name evidence="7" type="ORF">GSI_02819</name>
</gene>
<evidence type="ECO:0000256" key="4">
    <source>
        <dbReference type="ARBA" id="ARBA00023136"/>
    </source>
</evidence>
<dbReference type="InterPro" id="IPR045119">
    <property type="entry name" value="SUN1-5"/>
</dbReference>
<keyword evidence="4 5" id="KW-0472">Membrane</keyword>
<dbReference type="Gene3D" id="2.60.120.260">
    <property type="entry name" value="Galactose-binding domain-like"/>
    <property type="match status" value="1"/>
</dbReference>
<evidence type="ECO:0000259" key="6">
    <source>
        <dbReference type="PROSITE" id="PS51469"/>
    </source>
</evidence>
<accession>A0A2G8SMP3</accession>
<sequence length="393" mass="44345">MTSARDDPFHSSWFVFEEPPAAGHWGRVRFRTNNSPAKAIAPLNRNPAAVPHGSVANVKGKRRFTIDRLLRFTAAILVVCAVLTTATRSQYGEPAFLWLQDQITSLPFRRPPTDPSNVPPVVQDHVQKYVQHLVEPYLEKHLPELVQLYLDEHLPHLVRFCVEEHAQQRVQPSLEQYVQRYVSKHISQHTLTLLRQLIPGQHDYAYHADGGRIVPKLTTGEAIKSRNHNPPEVVLRPNLEGGRCWNIPGSRGQVGISVSCLIYPSHITVDHIPADLADDAQQAPRRMRFWGSVDGSQNGGRFKEYLSLYPGTYQPPSAGPSMTNGYQFVHLADFEYDVNATSHVQTFPVHAFVPPLEMDFGVFVIEVLDNWGGSSTCLYRLRIHGQTSFRDEA</sequence>
<proteinExistence type="predicted"/>
<protein>
    <recommendedName>
        <fullName evidence="6">SUN domain-containing protein</fullName>
    </recommendedName>
</protein>
<reference evidence="7 8" key="1">
    <citation type="journal article" date="2015" name="Sci. Rep.">
        <title>Chromosome-level genome map provides insights into diverse defense mechanisms in the medicinal fungus Ganoderma sinense.</title>
        <authorList>
            <person name="Zhu Y."/>
            <person name="Xu J."/>
            <person name="Sun C."/>
            <person name="Zhou S."/>
            <person name="Xu H."/>
            <person name="Nelson D.R."/>
            <person name="Qian J."/>
            <person name="Song J."/>
            <person name="Luo H."/>
            <person name="Xiang L."/>
            <person name="Li Y."/>
            <person name="Xu Z."/>
            <person name="Ji A."/>
            <person name="Wang L."/>
            <person name="Lu S."/>
            <person name="Hayward A."/>
            <person name="Sun W."/>
            <person name="Li X."/>
            <person name="Schwartz D.C."/>
            <person name="Wang Y."/>
            <person name="Chen S."/>
        </authorList>
    </citation>
    <scope>NUCLEOTIDE SEQUENCE [LARGE SCALE GENOMIC DNA]</scope>
    <source>
        <strain evidence="7 8">ZZ0214-1</strain>
    </source>
</reference>
<evidence type="ECO:0000313" key="8">
    <source>
        <dbReference type="Proteomes" id="UP000230002"/>
    </source>
</evidence>
<keyword evidence="2 5" id="KW-0812">Transmembrane</keyword>
<dbReference type="GO" id="GO:0005635">
    <property type="term" value="C:nuclear envelope"/>
    <property type="evidence" value="ECO:0007669"/>
    <property type="project" value="TreeGrafter"/>
</dbReference>
<dbReference type="PANTHER" id="PTHR12911:SF8">
    <property type="entry name" value="KLAROID PROTEIN-RELATED"/>
    <property type="match status" value="1"/>
</dbReference>
<feature type="transmembrane region" description="Helical" evidence="5">
    <location>
        <begin position="69"/>
        <end position="87"/>
    </location>
</feature>
<dbReference type="Pfam" id="PF07738">
    <property type="entry name" value="Sad1_UNC"/>
    <property type="match status" value="2"/>
</dbReference>
<organism evidence="7 8">
    <name type="scientific">Ganoderma sinense ZZ0214-1</name>
    <dbReference type="NCBI Taxonomy" id="1077348"/>
    <lineage>
        <taxon>Eukaryota</taxon>
        <taxon>Fungi</taxon>
        <taxon>Dikarya</taxon>
        <taxon>Basidiomycota</taxon>
        <taxon>Agaricomycotina</taxon>
        <taxon>Agaricomycetes</taxon>
        <taxon>Polyporales</taxon>
        <taxon>Polyporaceae</taxon>
        <taxon>Ganoderma</taxon>
    </lineage>
</organism>
<dbReference type="AlphaFoldDB" id="A0A2G8SMP3"/>
<evidence type="ECO:0000256" key="1">
    <source>
        <dbReference type="ARBA" id="ARBA00004370"/>
    </source>
</evidence>
<dbReference type="GO" id="GO:0016020">
    <property type="term" value="C:membrane"/>
    <property type="evidence" value="ECO:0007669"/>
    <property type="project" value="UniProtKB-SubCell"/>
</dbReference>
<dbReference type="GO" id="GO:0043495">
    <property type="term" value="F:protein-membrane adaptor activity"/>
    <property type="evidence" value="ECO:0007669"/>
    <property type="project" value="TreeGrafter"/>
</dbReference>
<dbReference type="Proteomes" id="UP000230002">
    <property type="component" value="Unassembled WGS sequence"/>
</dbReference>
<comment type="subcellular location">
    <subcellularLocation>
        <location evidence="1">Membrane</location>
    </subcellularLocation>
</comment>
<feature type="domain" description="SUN" evidence="6">
    <location>
        <begin position="195"/>
        <end position="388"/>
    </location>
</feature>